<gene>
    <name evidence="4" type="ORF">N0F65_003895</name>
</gene>
<sequence>SRTAGFSRGKKAMEKIGLGNRPRHNWPSSNGHALRFARNDRLHVLKIPLRQSRSSMRRSGTVAVWLIALLHASRAWADDGEHTDWYISNLHELLLVFGCSVTSFIVVFVIIAVCLRLQLSVLPTTSPSAASCADTPELMLIKRHTRCVRLLSLVFMALQGHLLSYIVNIADDERAHHAYAFSLFRPVSNLCVAFLGFMTNTHAAFRLLYIALLCEIVAMDTIAEVRLTMMANCLQLQGLHCGDTPVSSFGLQELRSLQLRDLFALFFGPWLMLEVGYLCVTIGFCSSRYSSRKLSLSRPPFNVRAALALYFPAAAVAAMDRVTGAVMAENKKTGLSVPSATPVASKKRRTFHISLAGSECKEINFQALVRARGDNKAPNAASTTKAPSMERAPPDSALFASAGPHVAPRTQRYNIIERLEKRYGGGAVVDVSDRDPAMVDDDNGERGDDDDLYDSDDSFIDDEELQQNIEEVHGQTKVQTKHSGFFVNAGDEIETVEKDESDDLEEAPAAPVKKPKKTKRSGGESSRAVKTFLEEWGDAASEWQPAPEVQASMEALRKAVHELSETTPITKVFPRKLDDALRAVDMLVVDSHPNKWRVNGYFATLMTFLPFTKQYLKSNMLRLEARDVARGARDDLERSITEMANEVTTYARQLEGGGDRDAIKEAIQNDRQFATLLHSAMNQSDVWVAKENDYRQMLKTEDKKHMKKEDVIPLNPRQERNRILNRVLGLFPIGLMDLQTLRSINKSAKAKPSKKNATKAQASPKAAPAPKRKAVTPSPSPASTKKLMRPFKSRVVDEQPPFSENDFEETVIID</sequence>
<keyword evidence="2" id="KW-1133">Transmembrane helix</keyword>
<feature type="transmembrane region" description="Helical" evidence="2">
    <location>
        <begin position="262"/>
        <end position="280"/>
    </location>
</feature>
<evidence type="ECO:0000256" key="2">
    <source>
        <dbReference type="SAM" id="Phobius"/>
    </source>
</evidence>
<feature type="domain" description="Hpc2-related" evidence="3">
    <location>
        <begin position="444"/>
        <end position="491"/>
    </location>
</feature>
<dbReference type="EMBL" id="DAKRPA010000022">
    <property type="protein sequence ID" value="DBA03175.1"/>
    <property type="molecule type" value="Genomic_DNA"/>
</dbReference>
<keyword evidence="2" id="KW-0472">Membrane</keyword>
<feature type="transmembrane region" description="Helical" evidence="2">
    <location>
        <begin position="93"/>
        <end position="115"/>
    </location>
</feature>
<dbReference type="Proteomes" id="UP001146120">
    <property type="component" value="Unassembled WGS sequence"/>
</dbReference>
<evidence type="ECO:0000259" key="3">
    <source>
        <dbReference type="Pfam" id="PF08729"/>
    </source>
</evidence>
<organism evidence="4 5">
    <name type="scientific">Lagenidium giganteum</name>
    <dbReference type="NCBI Taxonomy" id="4803"/>
    <lineage>
        <taxon>Eukaryota</taxon>
        <taxon>Sar</taxon>
        <taxon>Stramenopiles</taxon>
        <taxon>Oomycota</taxon>
        <taxon>Peronosporomycetes</taxon>
        <taxon>Pythiales</taxon>
        <taxon>Pythiaceae</taxon>
    </lineage>
</organism>
<feature type="non-terminal residue" evidence="4">
    <location>
        <position position="1"/>
    </location>
</feature>
<protein>
    <recommendedName>
        <fullName evidence="3">Hpc2-related domain-containing protein</fullName>
    </recommendedName>
</protein>
<evidence type="ECO:0000256" key="1">
    <source>
        <dbReference type="SAM" id="MobiDB-lite"/>
    </source>
</evidence>
<evidence type="ECO:0000313" key="5">
    <source>
        <dbReference type="Proteomes" id="UP001146120"/>
    </source>
</evidence>
<feature type="region of interest" description="Disordered" evidence="1">
    <location>
        <begin position="491"/>
        <end position="526"/>
    </location>
</feature>
<feature type="region of interest" description="Disordered" evidence="1">
    <location>
        <begin position="428"/>
        <end position="452"/>
    </location>
</feature>
<feature type="compositionally biased region" description="Acidic residues" evidence="1">
    <location>
        <begin position="438"/>
        <end position="452"/>
    </location>
</feature>
<evidence type="ECO:0000313" key="4">
    <source>
        <dbReference type="EMBL" id="DBA03175.1"/>
    </source>
</evidence>
<name>A0AAV2ZBA0_9STRA</name>
<feature type="region of interest" description="Disordered" evidence="1">
    <location>
        <begin position="747"/>
        <end position="814"/>
    </location>
</feature>
<reference evidence="4" key="2">
    <citation type="journal article" date="2023" name="Microbiol Resour">
        <title>Decontamination and Annotation of the Draft Genome Sequence of the Oomycete Lagenidium giganteum ARSEF 373.</title>
        <authorList>
            <person name="Morgan W.R."/>
            <person name="Tartar A."/>
        </authorList>
    </citation>
    <scope>NUCLEOTIDE SEQUENCE</scope>
    <source>
        <strain evidence="4">ARSEF 373</strain>
    </source>
</reference>
<reference evidence="4" key="1">
    <citation type="submission" date="2022-11" db="EMBL/GenBank/DDBJ databases">
        <authorList>
            <person name="Morgan W.R."/>
            <person name="Tartar A."/>
        </authorList>
    </citation>
    <scope>NUCLEOTIDE SEQUENCE</scope>
    <source>
        <strain evidence="4">ARSEF 373</strain>
    </source>
</reference>
<accession>A0AAV2ZBA0</accession>
<comment type="caution">
    <text evidence="4">The sequence shown here is derived from an EMBL/GenBank/DDBJ whole genome shotgun (WGS) entry which is preliminary data.</text>
</comment>
<keyword evidence="2" id="KW-0812">Transmembrane</keyword>
<dbReference type="Pfam" id="PF08729">
    <property type="entry name" value="HUN"/>
    <property type="match status" value="1"/>
</dbReference>
<feature type="compositionally biased region" description="Acidic residues" evidence="1">
    <location>
        <begin position="491"/>
        <end position="506"/>
    </location>
</feature>
<feature type="compositionally biased region" description="Low complexity" evidence="1">
    <location>
        <begin position="758"/>
        <end position="769"/>
    </location>
</feature>
<feature type="transmembrane region" description="Helical" evidence="2">
    <location>
        <begin position="147"/>
        <end position="167"/>
    </location>
</feature>
<keyword evidence="5" id="KW-1185">Reference proteome</keyword>
<dbReference type="InterPro" id="IPR014840">
    <property type="entry name" value="HRD"/>
</dbReference>
<proteinExistence type="predicted"/>
<dbReference type="AlphaFoldDB" id="A0AAV2ZBA0"/>
<feature type="compositionally biased region" description="Acidic residues" evidence="1">
    <location>
        <begin position="805"/>
        <end position="814"/>
    </location>
</feature>
<feature type="compositionally biased region" description="Basic residues" evidence="1">
    <location>
        <begin position="748"/>
        <end position="757"/>
    </location>
</feature>